<sequence length="192" mass="21152">MSAATKDSSEAPLIVSIKQSHWDEAETEIRSFAELKQDPKVLEAFKTLTLTKVMDEATDAANRLPEYSLAFKRNLEFQKVLTQFLSTTSVSNDKSIVSDVEEMLQDYATKRDELFNAAFEECLSPIAALLTVTDDSDGTCLSGDLDGRCKKRVQVARKAAKDFLALAKAVREIATTDVNDAMSRVSTASQSQ</sequence>
<dbReference type="AlphaFoldDB" id="A0A427XTI1"/>
<protein>
    <submittedName>
        <fullName evidence="1">Uncharacterized protein</fullName>
    </submittedName>
</protein>
<accession>A0A427XTI1</accession>
<organism evidence="1 2">
    <name type="scientific">Saitozyma podzolica</name>
    <dbReference type="NCBI Taxonomy" id="1890683"/>
    <lineage>
        <taxon>Eukaryota</taxon>
        <taxon>Fungi</taxon>
        <taxon>Dikarya</taxon>
        <taxon>Basidiomycota</taxon>
        <taxon>Agaricomycotina</taxon>
        <taxon>Tremellomycetes</taxon>
        <taxon>Tremellales</taxon>
        <taxon>Trimorphomycetaceae</taxon>
        <taxon>Saitozyma</taxon>
    </lineage>
</organism>
<evidence type="ECO:0000313" key="1">
    <source>
        <dbReference type="EMBL" id="RSH82117.1"/>
    </source>
</evidence>
<comment type="caution">
    <text evidence="1">The sequence shown here is derived from an EMBL/GenBank/DDBJ whole genome shotgun (WGS) entry which is preliminary data.</text>
</comment>
<name>A0A427XTI1_9TREE</name>
<proteinExistence type="predicted"/>
<keyword evidence="2" id="KW-1185">Reference proteome</keyword>
<gene>
    <name evidence="1" type="ORF">EHS25_006050</name>
</gene>
<dbReference type="EMBL" id="RSCD01000028">
    <property type="protein sequence ID" value="RSH82117.1"/>
    <property type="molecule type" value="Genomic_DNA"/>
</dbReference>
<evidence type="ECO:0000313" key="2">
    <source>
        <dbReference type="Proteomes" id="UP000279259"/>
    </source>
</evidence>
<dbReference type="Proteomes" id="UP000279259">
    <property type="component" value="Unassembled WGS sequence"/>
</dbReference>
<reference evidence="1 2" key="1">
    <citation type="submission" date="2018-11" db="EMBL/GenBank/DDBJ databases">
        <title>Genome sequence of Saitozyma podzolica DSM 27192.</title>
        <authorList>
            <person name="Aliyu H."/>
            <person name="Gorte O."/>
            <person name="Ochsenreither K."/>
        </authorList>
    </citation>
    <scope>NUCLEOTIDE SEQUENCE [LARGE SCALE GENOMIC DNA]</scope>
    <source>
        <strain evidence="1 2">DSM 27192</strain>
    </source>
</reference>
<dbReference type="OrthoDB" id="10466083at2759"/>